<dbReference type="InterPro" id="IPR000524">
    <property type="entry name" value="Tscrpt_reg_HTH_GntR"/>
</dbReference>
<name>A0A502C6K5_9SPHN</name>
<dbReference type="Pfam" id="PF00392">
    <property type="entry name" value="GntR"/>
    <property type="match status" value="1"/>
</dbReference>
<dbReference type="PANTHER" id="PTHR43537">
    <property type="entry name" value="TRANSCRIPTIONAL REGULATOR, GNTR FAMILY"/>
    <property type="match status" value="1"/>
</dbReference>
<sequence>MAVDTGMKLAPLRYESAPLRNQIIAALRSAIEAGILKPGTRLIERDLCEQLNVSRTSLREALRELQALGVLSHTANRGLMVGTLTREDASNAYSIRSVLEALVARQFIDHAIDDEFAQLASLGLTLKKAYRSGSVEQILKAKRAFYDCLCSGARNNLAFDFINRLTLRTSQLRSTSLARKERQQQSVREIDAILAAIAARDAGAASDAAHAHVESAAASAFAAQDQVTEDEIAPPRRSANLTG</sequence>
<dbReference type="Gene3D" id="1.20.120.530">
    <property type="entry name" value="GntR ligand-binding domain-like"/>
    <property type="match status" value="1"/>
</dbReference>
<dbReference type="Pfam" id="PF07729">
    <property type="entry name" value="FCD"/>
    <property type="match status" value="1"/>
</dbReference>
<evidence type="ECO:0000256" key="2">
    <source>
        <dbReference type="ARBA" id="ARBA00023125"/>
    </source>
</evidence>
<dbReference type="InterPro" id="IPR008920">
    <property type="entry name" value="TF_FadR/GntR_C"/>
</dbReference>
<feature type="domain" description="HTH gntR-type" evidence="4">
    <location>
        <begin position="17"/>
        <end position="84"/>
    </location>
</feature>
<dbReference type="PRINTS" id="PR00035">
    <property type="entry name" value="HTHGNTR"/>
</dbReference>
<dbReference type="GO" id="GO:0003700">
    <property type="term" value="F:DNA-binding transcription factor activity"/>
    <property type="evidence" value="ECO:0007669"/>
    <property type="project" value="InterPro"/>
</dbReference>
<accession>A0A502C6K5</accession>
<evidence type="ECO:0000313" key="6">
    <source>
        <dbReference type="Proteomes" id="UP000318413"/>
    </source>
</evidence>
<protein>
    <submittedName>
        <fullName evidence="5">GntR family transcriptional regulator</fullName>
    </submittedName>
</protein>
<keyword evidence="2" id="KW-0238">DNA-binding</keyword>
<dbReference type="InterPro" id="IPR036390">
    <property type="entry name" value="WH_DNA-bd_sf"/>
</dbReference>
<dbReference type="PANTHER" id="PTHR43537:SF24">
    <property type="entry name" value="GLUCONATE OPERON TRANSCRIPTIONAL REPRESSOR"/>
    <property type="match status" value="1"/>
</dbReference>
<keyword evidence="1" id="KW-0805">Transcription regulation</keyword>
<dbReference type="CDD" id="cd07377">
    <property type="entry name" value="WHTH_GntR"/>
    <property type="match status" value="1"/>
</dbReference>
<dbReference type="Proteomes" id="UP000318413">
    <property type="component" value="Unassembled WGS sequence"/>
</dbReference>
<dbReference type="PROSITE" id="PS50949">
    <property type="entry name" value="HTH_GNTR"/>
    <property type="match status" value="1"/>
</dbReference>
<organism evidence="5 6">
    <name type="scientific">Sphingomonas oligophenolica</name>
    <dbReference type="NCBI Taxonomy" id="301154"/>
    <lineage>
        <taxon>Bacteria</taxon>
        <taxon>Pseudomonadati</taxon>
        <taxon>Pseudomonadota</taxon>
        <taxon>Alphaproteobacteria</taxon>
        <taxon>Sphingomonadales</taxon>
        <taxon>Sphingomonadaceae</taxon>
        <taxon>Sphingomonas</taxon>
    </lineage>
</organism>
<evidence type="ECO:0000313" key="5">
    <source>
        <dbReference type="EMBL" id="TPG08443.1"/>
    </source>
</evidence>
<keyword evidence="3" id="KW-0804">Transcription</keyword>
<dbReference type="InterPro" id="IPR011711">
    <property type="entry name" value="GntR_C"/>
</dbReference>
<comment type="caution">
    <text evidence="5">The sequence shown here is derived from an EMBL/GenBank/DDBJ whole genome shotgun (WGS) entry which is preliminary data.</text>
</comment>
<dbReference type="SUPFAM" id="SSF46785">
    <property type="entry name" value="Winged helix' DNA-binding domain"/>
    <property type="match status" value="1"/>
</dbReference>
<dbReference type="EMBL" id="RCZK01000016">
    <property type="protein sequence ID" value="TPG08443.1"/>
    <property type="molecule type" value="Genomic_DNA"/>
</dbReference>
<gene>
    <name evidence="5" type="ORF">EAH84_14110</name>
</gene>
<dbReference type="SMART" id="SM00345">
    <property type="entry name" value="HTH_GNTR"/>
    <property type="match status" value="1"/>
</dbReference>
<dbReference type="GO" id="GO:0003677">
    <property type="term" value="F:DNA binding"/>
    <property type="evidence" value="ECO:0007669"/>
    <property type="project" value="UniProtKB-KW"/>
</dbReference>
<keyword evidence="6" id="KW-1185">Reference proteome</keyword>
<dbReference type="Gene3D" id="1.10.10.10">
    <property type="entry name" value="Winged helix-like DNA-binding domain superfamily/Winged helix DNA-binding domain"/>
    <property type="match status" value="1"/>
</dbReference>
<dbReference type="RefSeq" id="WP_140872644.1">
    <property type="nucleotide sequence ID" value="NZ_RCZK01000016.1"/>
</dbReference>
<dbReference type="InterPro" id="IPR036388">
    <property type="entry name" value="WH-like_DNA-bd_sf"/>
</dbReference>
<dbReference type="SUPFAM" id="SSF48008">
    <property type="entry name" value="GntR ligand-binding domain-like"/>
    <property type="match status" value="1"/>
</dbReference>
<dbReference type="OrthoDB" id="7620579at2"/>
<evidence type="ECO:0000256" key="1">
    <source>
        <dbReference type="ARBA" id="ARBA00023015"/>
    </source>
</evidence>
<dbReference type="SMART" id="SM00895">
    <property type="entry name" value="FCD"/>
    <property type="match status" value="1"/>
</dbReference>
<dbReference type="AlphaFoldDB" id="A0A502C6K5"/>
<evidence type="ECO:0000259" key="4">
    <source>
        <dbReference type="PROSITE" id="PS50949"/>
    </source>
</evidence>
<reference evidence="5 6" key="1">
    <citation type="journal article" date="2019" name="Environ. Microbiol.">
        <title>Species interactions and distinct microbial communities in high Arctic permafrost affected cryosols are associated with the CH4 and CO2 gas fluxes.</title>
        <authorList>
            <person name="Altshuler I."/>
            <person name="Hamel J."/>
            <person name="Turney S."/>
            <person name="Magnuson E."/>
            <person name="Levesque R."/>
            <person name="Greer C."/>
            <person name="Whyte L.G."/>
        </authorList>
    </citation>
    <scope>NUCLEOTIDE SEQUENCE [LARGE SCALE GENOMIC DNA]</scope>
    <source>
        <strain evidence="5 6">S5.1</strain>
    </source>
</reference>
<evidence type="ECO:0000256" key="3">
    <source>
        <dbReference type="ARBA" id="ARBA00023163"/>
    </source>
</evidence>
<proteinExistence type="predicted"/>